<accession>A0ABT1R270</accession>
<dbReference type="EMBL" id="WHSB02000001">
    <property type="protein sequence ID" value="MCQ4629251.1"/>
    <property type="molecule type" value="Genomic_DNA"/>
</dbReference>
<comment type="caution">
    <text evidence="1">The sequence shown here is derived from an EMBL/GenBank/DDBJ whole genome shotgun (WGS) entry which is preliminary data.</text>
</comment>
<evidence type="ECO:0000313" key="2">
    <source>
        <dbReference type="Proteomes" id="UP000996601"/>
    </source>
</evidence>
<sequence length="141" mass="15406">MNRPRVLFSGECAGNLYGQVAFASSAADEYHVALIALISCFCRGLAENRVGLTKLAVLPLKSLQPLDRITRQACSFAGSRWIVMTCGLTLAGLRPGRTIMPRGWDSVLQSIMRKQLGPMSLWSVVDPWPTSFVKPLPGFPV</sequence>
<protein>
    <submittedName>
        <fullName evidence="1">Uncharacterized protein</fullName>
    </submittedName>
</protein>
<dbReference type="Proteomes" id="UP000996601">
    <property type="component" value="Unassembled WGS sequence"/>
</dbReference>
<organism evidence="1 2">
    <name type="scientific">Shinella lacus</name>
    <dbReference type="NCBI Taxonomy" id="2654216"/>
    <lineage>
        <taxon>Bacteria</taxon>
        <taxon>Pseudomonadati</taxon>
        <taxon>Pseudomonadota</taxon>
        <taxon>Alphaproteobacteria</taxon>
        <taxon>Hyphomicrobiales</taxon>
        <taxon>Rhizobiaceae</taxon>
        <taxon>Shinella</taxon>
    </lineage>
</organism>
<proteinExistence type="predicted"/>
<gene>
    <name evidence="1" type="ORF">GB927_004325</name>
</gene>
<keyword evidence="2" id="KW-1185">Reference proteome</keyword>
<reference evidence="1" key="1">
    <citation type="submission" date="2021-07" db="EMBL/GenBank/DDBJ databases">
        <title>Shinella sp. nov., a novel member of the genus Shinella from water.</title>
        <authorList>
            <person name="Deng Y."/>
        </authorList>
    </citation>
    <scope>NUCLEOTIDE SEQUENCE</scope>
    <source>
        <strain evidence="1">CPCC 100929</strain>
    </source>
</reference>
<name>A0ABT1R270_9HYPH</name>
<evidence type="ECO:0000313" key="1">
    <source>
        <dbReference type="EMBL" id="MCQ4629251.1"/>
    </source>
</evidence>